<sequence length="121" mass="12999">MTDEHTTPDEACAHGGPGDNGQHQHGYVSDKAAILKRLRRVEGQVRGIERLVDDERYCIDVITQISAATSALENIALLLLEDHLTHCVTGAAHTAAESGDSSEIDAKIAEATRAITRLVKS</sequence>
<evidence type="ECO:0000313" key="5">
    <source>
        <dbReference type="Proteomes" id="UP001525379"/>
    </source>
</evidence>
<evidence type="ECO:0000256" key="2">
    <source>
        <dbReference type="ARBA" id="ARBA00023008"/>
    </source>
</evidence>
<organism evidence="4 5">
    <name type="scientific">Pseudoclavibacter albus</name>
    <dbReference type="NCBI Taxonomy" id="272241"/>
    <lineage>
        <taxon>Bacteria</taxon>
        <taxon>Bacillati</taxon>
        <taxon>Actinomycetota</taxon>
        <taxon>Actinomycetes</taxon>
        <taxon>Micrococcales</taxon>
        <taxon>Microbacteriaceae</taxon>
        <taxon>Pseudoclavibacter</taxon>
    </lineage>
</organism>
<dbReference type="InterPro" id="IPR003735">
    <property type="entry name" value="Metal_Tscrpt_repr"/>
</dbReference>
<dbReference type="EMBL" id="JALXSQ010000050">
    <property type="protein sequence ID" value="MCT2043517.1"/>
    <property type="molecule type" value="Genomic_DNA"/>
</dbReference>
<protein>
    <submittedName>
        <fullName evidence="4">Metal-sensitive transcriptional regulator</fullName>
    </submittedName>
</protein>
<dbReference type="PANTHER" id="PTHR33677:SF3">
    <property type="entry name" value="COPPER-SENSING TRANSCRIPTIONAL REPRESSOR RICR"/>
    <property type="match status" value="1"/>
</dbReference>
<dbReference type="Proteomes" id="UP001525379">
    <property type="component" value="Unassembled WGS sequence"/>
</dbReference>
<reference evidence="4 5" key="1">
    <citation type="submission" date="2022-04" db="EMBL/GenBank/DDBJ databases">
        <title>Human microbiome associated bacterial genomes.</title>
        <authorList>
            <person name="Sandstrom S."/>
            <person name="Salamzade R."/>
            <person name="Kalan L.R."/>
        </authorList>
    </citation>
    <scope>NUCLEOTIDE SEQUENCE [LARGE SCALE GENOMIC DNA]</scope>
    <source>
        <strain evidence="5">p3-SID1799</strain>
    </source>
</reference>
<evidence type="ECO:0000256" key="3">
    <source>
        <dbReference type="SAM" id="MobiDB-lite"/>
    </source>
</evidence>
<gene>
    <name evidence="4" type="ORF">M3D15_09295</name>
</gene>
<evidence type="ECO:0000256" key="1">
    <source>
        <dbReference type="ARBA" id="ARBA00005428"/>
    </source>
</evidence>
<name>A0ABT2HYX6_9MICO</name>
<dbReference type="PANTHER" id="PTHR33677">
    <property type="entry name" value="TRANSCRIPTIONAL REPRESSOR FRMR-RELATED"/>
    <property type="match status" value="1"/>
</dbReference>
<evidence type="ECO:0000313" key="4">
    <source>
        <dbReference type="EMBL" id="MCT2043517.1"/>
    </source>
</evidence>
<accession>A0ABT2HYX6</accession>
<dbReference type="CDD" id="cd10148">
    <property type="entry name" value="CsoR-like_DUF156"/>
    <property type="match status" value="1"/>
</dbReference>
<dbReference type="InterPro" id="IPR038390">
    <property type="entry name" value="Metal_Tscrpt_repr_sf"/>
</dbReference>
<feature type="region of interest" description="Disordered" evidence="3">
    <location>
        <begin position="1"/>
        <end position="25"/>
    </location>
</feature>
<keyword evidence="5" id="KW-1185">Reference proteome</keyword>
<comment type="similarity">
    <text evidence="1">Belongs to the CsoR family.</text>
</comment>
<proteinExistence type="inferred from homology"/>
<comment type="caution">
    <text evidence="4">The sequence shown here is derived from an EMBL/GenBank/DDBJ whole genome shotgun (WGS) entry which is preliminary data.</text>
</comment>
<feature type="compositionally biased region" description="Basic and acidic residues" evidence="3">
    <location>
        <begin position="1"/>
        <end position="12"/>
    </location>
</feature>
<keyword evidence="2" id="KW-0186">Copper</keyword>
<dbReference type="Pfam" id="PF02583">
    <property type="entry name" value="Trns_repr_metal"/>
    <property type="match status" value="1"/>
</dbReference>
<dbReference type="Gene3D" id="1.20.58.1000">
    <property type="entry name" value="Metal-sensitive repressor, helix protomer"/>
    <property type="match status" value="1"/>
</dbReference>
<dbReference type="RefSeq" id="WP_066082361.1">
    <property type="nucleotide sequence ID" value="NZ_JAFDPW010000001.1"/>
</dbReference>